<feature type="region of interest" description="Disordered" evidence="10">
    <location>
        <begin position="146"/>
        <end position="175"/>
    </location>
</feature>
<evidence type="ECO:0000313" key="14">
    <source>
        <dbReference type="Proteomes" id="UP000192578"/>
    </source>
</evidence>
<comment type="subcellular location">
    <subcellularLocation>
        <location evidence="1">Nucleus</location>
        <location evidence="1">Nucleolus</location>
    </subcellularLocation>
</comment>
<dbReference type="OrthoDB" id="10069252at2759"/>
<evidence type="ECO:0000256" key="1">
    <source>
        <dbReference type="ARBA" id="ARBA00004604"/>
    </source>
</evidence>
<evidence type="ECO:0000256" key="5">
    <source>
        <dbReference type="ARBA" id="ARBA00022833"/>
    </source>
</evidence>
<feature type="compositionally biased region" description="Basic residues" evidence="10">
    <location>
        <begin position="97"/>
        <end position="111"/>
    </location>
</feature>
<dbReference type="InterPro" id="IPR048538">
    <property type="entry name" value="Rrn7_cyclin_C"/>
</dbReference>
<dbReference type="GO" id="GO:0070860">
    <property type="term" value="C:RNA polymerase I core factor complex"/>
    <property type="evidence" value="ECO:0007669"/>
    <property type="project" value="InterPro"/>
</dbReference>
<dbReference type="EMBL" id="MTYJ01000107">
    <property type="protein sequence ID" value="OQV14263.1"/>
    <property type="molecule type" value="Genomic_DNA"/>
</dbReference>
<dbReference type="Proteomes" id="UP000192578">
    <property type="component" value="Unassembled WGS sequence"/>
</dbReference>
<feature type="compositionally biased region" description="Low complexity" evidence="10">
    <location>
        <begin position="282"/>
        <end position="294"/>
    </location>
</feature>
<evidence type="ECO:0000256" key="9">
    <source>
        <dbReference type="ARBA" id="ARBA00023242"/>
    </source>
</evidence>
<keyword evidence="7" id="KW-0238">DNA-binding</keyword>
<gene>
    <name evidence="13" type="ORF">BV898_11500</name>
</gene>
<feature type="compositionally biased region" description="Acidic residues" evidence="10">
    <location>
        <begin position="1"/>
        <end position="15"/>
    </location>
</feature>
<evidence type="ECO:0000256" key="4">
    <source>
        <dbReference type="ARBA" id="ARBA00022771"/>
    </source>
</evidence>
<keyword evidence="8" id="KW-0804">Transcription</keyword>
<dbReference type="GO" id="GO:0005668">
    <property type="term" value="C:RNA polymerase transcription factor SL1 complex"/>
    <property type="evidence" value="ECO:0007669"/>
    <property type="project" value="TreeGrafter"/>
</dbReference>
<dbReference type="GO" id="GO:0008270">
    <property type="term" value="F:zinc ion binding"/>
    <property type="evidence" value="ECO:0007669"/>
    <property type="project" value="UniProtKB-KW"/>
</dbReference>
<feature type="compositionally biased region" description="Polar residues" evidence="10">
    <location>
        <begin position="66"/>
        <end position="83"/>
    </location>
</feature>
<keyword evidence="9" id="KW-0539">Nucleus</keyword>
<dbReference type="PANTHER" id="PTHR31576:SF2">
    <property type="entry name" value="TATA BOX-BINDING PROTEIN-ASSOCIATED FACTOR RNA POLYMERASE I SUBUNIT B"/>
    <property type="match status" value="1"/>
</dbReference>
<accession>A0A1W0WGL1</accession>
<sequence>MSDSSSADDEPDDMEIPAAAATPISKPRRGRPPGSKNVKSLKIFVNSMRASSSGNVAAKGKKILRAQTSAVKTSNKVPTPSSETPKKRGRPPGSKNKVSKARNKSTPRKRSLFPGVAAEAATELDFIPALNAVTHREQRNITRREARLQAHSQSRKSIASASESDSSDDGDTSNYATSTASETIFVVADKILRNQVDFLVEKAGASRRFRKTVMELWFSYLTIAVPDVSRSIQDAIMNDKAWLNSLRPQDFSCLMNCKETDLNAILNVWREQDLLMKETRVDNSQNRNDNSRSQSGRKRKTDFNGPLRKHGSLVRADHIFRVPERLTISRILSIVMLGLLYCDERILISDVLRWTRAMHFPFLDLNHDVSQDLTASELQTAKVLFSQERMTSYGEIEFHMTTVAKLFQLGPTALPRQNVVPLVVRFVEELNLPRDLIPFVTEFLEGVNCLEHRMDVKGGSATYAKRRACGVEALAMAAIVYSLRLLFGLDGVAERKLAEETATLNDLLDGTTLFNFQEWCKHIQYRRHVFFRHCPTFRFCSVPASLSLVAQRLKRNRPDHAGATVKEVIVSDAYTNLQCALQKLELPDTCDDYDTVLPPTLRPYRAHAVALSDKYRALNREFDDESLFHVMSSRKVTFPKQWTLKDEATRSDALRHLGCIRSAQAAARHDFYPLRSYNIRGTTVEPNMDFVPAESLRFVIDVAAEMIEQPPGALLGQLLYLEIGMFPRNVDCVAVGKGFHAIERIRQGE</sequence>
<keyword evidence="6" id="KW-0805">Transcription regulation</keyword>
<evidence type="ECO:0000256" key="6">
    <source>
        <dbReference type="ARBA" id="ARBA00023015"/>
    </source>
</evidence>
<dbReference type="AlphaFoldDB" id="A0A1W0WGL1"/>
<dbReference type="GO" id="GO:0042790">
    <property type="term" value="P:nucleolar large rRNA transcription by RNA polymerase I"/>
    <property type="evidence" value="ECO:0007669"/>
    <property type="project" value="TreeGrafter"/>
</dbReference>
<reference evidence="14" key="1">
    <citation type="submission" date="2017-01" db="EMBL/GenBank/DDBJ databases">
        <title>Comparative genomics of anhydrobiosis in the tardigrade Hypsibius dujardini.</title>
        <authorList>
            <person name="Yoshida Y."/>
            <person name="Koutsovoulos G."/>
            <person name="Laetsch D."/>
            <person name="Stevens L."/>
            <person name="Kumar S."/>
            <person name="Horikawa D."/>
            <person name="Ishino K."/>
            <person name="Komine S."/>
            <person name="Tomita M."/>
            <person name="Blaxter M."/>
            <person name="Arakawa K."/>
        </authorList>
    </citation>
    <scope>NUCLEOTIDE SEQUENCE [LARGE SCALE GENOMIC DNA]</scope>
    <source>
        <strain evidence="14">Z151</strain>
    </source>
</reference>
<evidence type="ECO:0000259" key="11">
    <source>
        <dbReference type="Pfam" id="PF20644"/>
    </source>
</evidence>
<keyword evidence="14" id="KW-1185">Reference proteome</keyword>
<evidence type="ECO:0000256" key="3">
    <source>
        <dbReference type="ARBA" id="ARBA00022723"/>
    </source>
</evidence>
<comment type="caution">
    <text evidence="13">The sequence shown here is derived from an EMBL/GenBank/DDBJ whole genome shotgun (WGS) entry which is preliminary data.</text>
</comment>
<name>A0A1W0WGL1_HYPEX</name>
<keyword evidence="3" id="KW-0479">Metal-binding</keyword>
<feature type="compositionally biased region" description="Low complexity" evidence="10">
    <location>
        <begin position="155"/>
        <end position="164"/>
    </location>
</feature>
<dbReference type="GO" id="GO:0001164">
    <property type="term" value="F:RNA polymerase I core promoter sequence-specific DNA binding"/>
    <property type="evidence" value="ECO:0007669"/>
    <property type="project" value="InterPro"/>
</dbReference>
<feature type="domain" description="Rrn7/TAF1B C-terminal cyclin" evidence="12">
    <location>
        <begin position="392"/>
        <end position="525"/>
    </location>
</feature>
<comment type="similarity">
    <text evidence="2">Belongs to the RRN7/TAF1B family.</text>
</comment>
<evidence type="ECO:0000259" key="12">
    <source>
        <dbReference type="Pfam" id="PF20645"/>
    </source>
</evidence>
<keyword evidence="5" id="KW-0862">Zinc</keyword>
<feature type="region of interest" description="Disordered" evidence="10">
    <location>
        <begin position="1"/>
        <end position="114"/>
    </location>
</feature>
<evidence type="ECO:0000313" key="13">
    <source>
        <dbReference type="EMBL" id="OQV14263.1"/>
    </source>
</evidence>
<evidence type="ECO:0000256" key="10">
    <source>
        <dbReference type="SAM" id="MobiDB-lite"/>
    </source>
</evidence>
<dbReference type="Pfam" id="PF20644">
    <property type="entry name" value="Rrn7_cyclin_N"/>
    <property type="match status" value="1"/>
</dbReference>
<evidence type="ECO:0000256" key="8">
    <source>
        <dbReference type="ARBA" id="ARBA00023163"/>
    </source>
</evidence>
<evidence type="ECO:0000256" key="7">
    <source>
        <dbReference type="ARBA" id="ARBA00023125"/>
    </source>
</evidence>
<proteinExistence type="inferred from homology"/>
<keyword evidence="4" id="KW-0863">Zinc-finger</keyword>
<dbReference type="Pfam" id="PF20645">
    <property type="entry name" value="Rrn7_cyclin_C"/>
    <property type="match status" value="1"/>
</dbReference>
<dbReference type="PANTHER" id="PTHR31576">
    <property type="entry name" value="TATA BOX-BINDING PROTEIN-ASSOCIATED FACTOR RNA POLYMERASE I SUBUNIT B"/>
    <property type="match status" value="1"/>
</dbReference>
<evidence type="ECO:0000256" key="2">
    <source>
        <dbReference type="ARBA" id="ARBA00006899"/>
    </source>
</evidence>
<feature type="domain" description="Rrn7/TAF1B N-terminal cyclin" evidence="11">
    <location>
        <begin position="191"/>
        <end position="367"/>
    </location>
</feature>
<feature type="region of interest" description="Disordered" evidence="10">
    <location>
        <begin position="280"/>
        <end position="309"/>
    </location>
</feature>
<dbReference type="InterPro" id="IPR033599">
    <property type="entry name" value="TAF1B/Rrn7"/>
</dbReference>
<organism evidence="13 14">
    <name type="scientific">Hypsibius exemplaris</name>
    <name type="common">Freshwater tardigrade</name>
    <dbReference type="NCBI Taxonomy" id="2072580"/>
    <lineage>
        <taxon>Eukaryota</taxon>
        <taxon>Metazoa</taxon>
        <taxon>Ecdysozoa</taxon>
        <taxon>Tardigrada</taxon>
        <taxon>Eutardigrada</taxon>
        <taxon>Parachela</taxon>
        <taxon>Hypsibioidea</taxon>
        <taxon>Hypsibiidae</taxon>
        <taxon>Hypsibius</taxon>
    </lineage>
</organism>
<protein>
    <submittedName>
        <fullName evidence="13">Uncharacterized protein</fullName>
    </submittedName>
</protein>
<dbReference type="InterPro" id="IPR048540">
    <property type="entry name" value="Rrn7_cyclin_N"/>
</dbReference>